<keyword evidence="2 5" id="KW-0378">Hydrolase</keyword>
<dbReference type="PANTHER" id="PTHR35527:SF2">
    <property type="entry name" value="HYDROLASE"/>
    <property type="match status" value="1"/>
</dbReference>
<dbReference type="Gene3D" id="3.60.60.10">
    <property type="entry name" value="Penicillin V Acylase, Chain A"/>
    <property type="match status" value="1"/>
</dbReference>
<dbReference type="Pfam" id="PF02275">
    <property type="entry name" value="CBAH"/>
    <property type="match status" value="1"/>
</dbReference>
<comment type="similarity">
    <text evidence="1">Belongs to the peptidase C59 family.</text>
</comment>
<keyword evidence="3" id="KW-0732">Signal</keyword>
<dbReference type="InterPro" id="IPR029132">
    <property type="entry name" value="CBAH/NAAA_C"/>
</dbReference>
<evidence type="ECO:0000256" key="1">
    <source>
        <dbReference type="ARBA" id="ARBA00006625"/>
    </source>
</evidence>
<sequence>MNKTILAIALAATATTAIVGTAQACTTAVYHNGEASLSTRSMDWFGHDEAAVIGTGKGVKSVYAATKNAEATTSKYATLKIKSFSESKTELGKGIVAEAMNDAGLEARILYLGRDYTAFPEGTADTPDVSALEVPNWAADNFATVAEVLDAIENSKVDIIEAEICNLPNSHGHCTQAPVHYQFADKTGDVAVVEFVQGELKVYRGKDGEALTNNPELSVHLEFSANGKKSDGSIHPIDRRLRAKEIMTDMYARDVTDNIAAKNAMKAVANSTFAGYEQLDHSLETPDVFPTLWTVHTDRNAGEWVLDRYDTWAAETYNFTMFDVNKAAPTTLGIHPQDK</sequence>
<keyword evidence="6" id="KW-1185">Reference proteome</keyword>
<feature type="signal peptide" evidence="3">
    <location>
        <begin position="1"/>
        <end position="24"/>
    </location>
</feature>
<dbReference type="GO" id="GO:0016787">
    <property type="term" value="F:hydrolase activity"/>
    <property type="evidence" value="ECO:0007669"/>
    <property type="project" value="UniProtKB-KW"/>
</dbReference>
<dbReference type="InterPro" id="IPR029055">
    <property type="entry name" value="Ntn_hydrolases_N"/>
</dbReference>
<comment type="caution">
    <text evidence="5">The sequence shown here is derived from an EMBL/GenBank/DDBJ whole genome shotgun (WGS) entry which is preliminary data.</text>
</comment>
<protein>
    <submittedName>
        <fullName evidence="5">Hydrolase</fullName>
    </submittedName>
</protein>
<gene>
    <name evidence="5" type="ORF">A3K86_18165</name>
</gene>
<dbReference type="EMBL" id="LVHF01000033">
    <property type="protein sequence ID" value="OAN10912.1"/>
    <property type="molecule type" value="Genomic_DNA"/>
</dbReference>
<evidence type="ECO:0000313" key="6">
    <source>
        <dbReference type="Proteomes" id="UP000078503"/>
    </source>
</evidence>
<evidence type="ECO:0000256" key="3">
    <source>
        <dbReference type="SAM" id="SignalP"/>
    </source>
</evidence>
<dbReference type="PANTHER" id="PTHR35527">
    <property type="entry name" value="CHOLOYLGLYCINE HYDROLASE"/>
    <property type="match status" value="1"/>
</dbReference>
<accession>A0A178K2H2</accession>
<evidence type="ECO:0000313" key="5">
    <source>
        <dbReference type="EMBL" id="OAN10912.1"/>
    </source>
</evidence>
<dbReference type="PROSITE" id="PS51257">
    <property type="entry name" value="PROKAR_LIPOPROTEIN"/>
    <property type="match status" value="1"/>
</dbReference>
<evidence type="ECO:0000256" key="2">
    <source>
        <dbReference type="ARBA" id="ARBA00022801"/>
    </source>
</evidence>
<name>A0A178K2H2_9GAMM</name>
<dbReference type="Proteomes" id="UP000078503">
    <property type="component" value="Unassembled WGS sequence"/>
</dbReference>
<dbReference type="RefSeq" id="WP_068334656.1">
    <property type="nucleotide sequence ID" value="NZ_LVHF01000033.1"/>
</dbReference>
<feature type="domain" description="Choloylglycine hydrolase/NAAA C-terminal" evidence="4">
    <location>
        <begin position="25"/>
        <end position="223"/>
    </location>
</feature>
<dbReference type="OrthoDB" id="9794717at2"/>
<reference evidence="5 6" key="1">
    <citation type="submission" date="2016-03" db="EMBL/GenBank/DDBJ databases">
        <title>Photobacterium proteolyticum sp. nov. a protease producing bacterium isolated from ocean sediments of Laizhou Bay.</title>
        <authorList>
            <person name="Li Y."/>
        </authorList>
    </citation>
    <scope>NUCLEOTIDE SEQUENCE [LARGE SCALE GENOMIC DNA]</scope>
    <source>
        <strain evidence="5 6">R-40508</strain>
    </source>
</reference>
<dbReference type="AlphaFoldDB" id="A0A178K2H2"/>
<organism evidence="5 6">
    <name type="scientific">Photobacterium jeanii</name>
    <dbReference type="NCBI Taxonomy" id="858640"/>
    <lineage>
        <taxon>Bacteria</taxon>
        <taxon>Pseudomonadati</taxon>
        <taxon>Pseudomonadota</taxon>
        <taxon>Gammaproteobacteria</taxon>
        <taxon>Vibrionales</taxon>
        <taxon>Vibrionaceae</taxon>
        <taxon>Photobacterium</taxon>
    </lineage>
</organism>
<proteinExistence type="inferred from homology"/>
<evidence type="ECO:0000259" key="4">
    <source>
        <dbReference type="Pfam" id="PF02275"/>
    </source>
</evidence>
<dbReference type="InterPro" id="IPR052193">
    <property type="entry name" value="Peptidase_C59"/>
</dbReference>
<feature type="chain" id="PRO_5008089882" evidence="3">
    <location>
        <begin position="25"/>
        <end position="339"/>
    </location>
</feature>
<dbReference type="SUPFAM" id="SSF56235">
    <property type="entry name" value="N-terminal nucleophile aminohydrolases (Ntn hydrolases)"/>
    <property type="match status" value="1"/>
</dbReference>